<dbReference type="EMBL" id="CP059378">
    <property type="protein sequence ID" value="QLY79332.1"/>
    <property type="molecule type" value="Genomic_DNA"/>
</dbReference>
<dbReference type="KEGG" id="cint:HZF06_20165"/>
<proteinExistence type="predicted"/>
<organism evidence="1 2">
    <name type="scientific">Clostridium intestinale</name>
    <dbReference type="NCBI Taxonomy" id="36845"/>
    <lineage>
        <taxon>Bacteria</taxon>
        <taxon>Bacillati</taxon>
        <taxon>Bacillota</taxon>
        <taxon>Clostridia</taxon>
        <taxon>Eubacteriales</taxon>
        <taxon>Clostridiaceae</taxon>
        <taxon>Clostridium</taxon>
    </lineage>
</organism>
<gene>
    <name evidence="1" type="ORF">HZF06_20165</name>
</gene>
<accession>A0A7D6VUD5</accession>
<evidence type="ECO:0000313" key="2">
    <source>
        <dbReference type="Proteomes" id="UP000512286"/>
    </source>
</evidence>
<protein>
    <submittedName>
        <fullName evidence="1">Uncharacterized protein</fullName>
    </submittedName>
</protein>
<evidence type="ECO:0000313" key="1">
    <source>
        <dbReference type="EMBL" id="QLY79332.1"/>
    </source>
</evidence>
<sequence length="59" mass="7269">MVEWLNSRTVEKWNHFEGKAYYKIIMAEVKRNLMELLRRGTSKDQQCVDYENKEEKWES</sequence>
<dbReference type="Proteomes" id="UP000512286">
    <property type="component" value="Chromosome"/>
</dbReference>
<reference evidence="1 2" key="1">
    <citation type="submission" date="2020-07" db="EMBL/GenBank/DDBJ databases">
        <title>Electron transfer.</title>
        <authorList>
            <person name="Huang L."/>
            <person name="Liu X."/>
            <person name="Zhou S."/>
        </authorList>
    </citation>
    <scope>NUCLEOTIDE SEQUENCE [LARGE SCALE GENOMIC DNA]</scope>
    <source>
        <strain evidence="1 2">Lx1</strain>
    </source>
</reference>
<name>A0A7D6VUD5_9CLOT</name>
<dbReference type="AlphaFoldDB" id="A0A7D6VUD5"/>
<dbReference type="RefSeq" id="WP_181601502.1">
    <property type="nucleotide sequence ID" value="NZ_CP059378.1"/>
</dbReference>